<evidence type="ECO:0000313" key="2">
    <source>
        <dbReference type="Proteomes" id="UP000182573"/>
    </source>
</evidence>
<protein>
    <submittedName>
        <fullName evidence="1">Uncharacterized protein</fullName>
    </submittedName>
</protein>
<organism evidence="1 2">
    <name type="scientific">Haloarcula vallismortis</name>
    <name type="common">Halobacterium vallismortis</name>
    <dbReference type="NCBI Taxonomy" id="28442"/>
    <lineage>
        <taxon>Archaea</taxon>
        <taxon>Methanobacteriati</taxon>
        <taxon>Methanobacteriota</taxon>
        <taxon>Stenosarchaea group</taxon>
        <taxon>Halobacteria</taxon>
        <taxon>Halobacteriales</taxon>
        <taxon>Haloarculaceae</taxon>
        <taxon>Haloarcula</taxon>
    </lineage>
</organism>
<reference evidence="1 2" key="1">
    <citation type="submission" date="2016-10" db="EMBL/GenBank/DDBJ databases">
        <authorList>
            <person name="de Groot N.N."/>
        </authorList>
    </citation>
    <scope>NUCLEOTIDE SEQUENCE [LARGE SCALE GENOMIC DNA]</scope>
    <source>
        <strain evidence="1 2">DSM 3756</strain>
    </source>
</reference>
<dbReference type="AlphaFoldDB" id="A0A1H2ULU2"/>
<sequence>MYFSFCECSETLKVIDTPDNDPTVRFDPSVSLEGIGLCIHAEAKTMRQAVSHQQCTTSECSVETIVGARKMRSCCQNCPAY</sequence>
<gene>
    <name evidence="1" type="ORF">SAMN05443574_104266</name>
</gene>
<proteinExistence type="predicted"/>
<name>A0A1H2ULU2_HALVA</name>
<evidence type="ECO:0000313" key="1">
    <source>
        <dbReference type="EMBL" id="SDW56549.1"/>
    </source>
</evidence>
<dbReference type="Proteomes" id="UP000182573">
    <property type="component" value="Unassembled WGS sequence"/>
</dbReference>
<accession>A0A1H2ULU2</accession>
<dbReference type="EMBL" id="FNOF01000004">
    <property type="protein sequence ID" value="SDW56549.1"/>
    <property type="molecule type" value="Genomic_DNA"/>
</dbReference>